<evidence type="ECO:0000313" key="7">
    <source>
        <dbReference type="EMBL" id="AHF07229.1"/>
    </source>
</evidence>
<dbReference type="EMBL" id="CP007032">
    <property type="protein sequence ID" value="AHF07229.1"/>
    <property type="molecule type" value="Genomic_DNA"/>
</dbReference>
<keyword evidence="8" id="KW-1185">Reference proteome</keyword>
<dbReference type="GO" id="GO:0032259">
    <property type="term" value="P:methylation"/>
    <property type="evidence" value="ECO:0007669"/>
    <property type="project" value="UniProtKB-KW"/>
</dbReference>
<feature type="domain" description="DUF1232" evidence="6">
    <location>
        <begin position="78"/>
        <end position="112"/>
    </location>
</feature>
<dbReference type="eggNOG" id="COG3339">
    <property type="taxonomic scope" value="Bacteria"/>
</dbReference>
<keyword evidence="2 5" id="KW-0812">Transmembrane</keyword>
<organism evidence="7 8">
    <name type="scientific">Desulfitobacterium metallireducens DSM 15288</name>
    <dbReference type="NCBI Taxonomy" id="871968"/>
    <lineage>
        <taxon>Bacteria</taxon>
        <taxon>Bacillati</taxon>
        <taxon>Bacillota</taxon>
        <taxon>Clostridia</taxon>
        <taxon>Eubacteriales</taxon>
        <taxon>Desulfitobacteriaceae</taxon>
        <taxon>Desulfitobacterium</taxon>
    </lineage>
</organism>
<dbReference type="GO" id="GO:0012505">
    <property type="term" value="C:endomembrane system"/>
    <property type="evidence" value="ECO:0007669"/>
    <property type="project" value="UniProtKB-SubCell"/>
</dbReference>
<dbReference type="OrthoDB" id="9800202at2"/>
<comment type="subcellular location">
    <subcellularLocation>
        <location evidence="1">Endomembrane system</location>
        <topology evidence="1">Multi-pass membrane protein</topology>
    </subcellularLocation>
</comment>
<evidence type="ECO:0000256" key="4">
    <source>
        <dbReference type="ARBA" id="ARBA00023136"/>
    </source>
</evidence>
<dbReference type="STRING" id="871968.DESME_09410"/>
<reference evidence="7 8" key="1">
    <citation type="submission" date="2013-12" db="EMBL/GenBank/DDBJ databases">
        <authorList>
            <consortium name="DOE Joint Genome Institute"/>
            <person name="Smidt H."/>
            <person name="Huntemann M."/>
            <person name="Han J."/>
            <person name="Chen A."/>
            <person name="Kyrpides N."/>
            <person name="Mavromatis K."/>
            <person name="Markowitz V."/>
            <person name="Palaniappan K."/>
            <person name="Ivanova N."/>
            <person name="Schaumberg A."/>
            <person name="Pati A."/>
            <person name="Liolios K."/>
            <person name="Nordberg H.P."/>
            <person name="Cantor M.N."/>
            <person name="Hua S.X."/>
            <person name="Woyke T."/>
        </authorList>
    </citation>
    <scope>NUCLEOTIDE SEQUENCE [LARGE SCALE GENOMIC DNA]</scope>
    <source>
        <strain evidence="8">DSM 15288</strain>
    </source>
</reference>
<evidence type="ECO:0000313" key="8">
    <source>
        <dbReference type="Proteomes" id="UP000010847"/>
    </source>
</evidence>
<evidence type="ECO:0000256" key="5">
    <source>
        <dbReference type="SAM" id="Phobius"/>
    </source>
</evidence>
<dbReference type="GO" id="GO:0008168">
    <property type="term" value="F:methyltransferase activity"/>
    <property type="evidence" value="ECO:0007669"/>
    <property type="project" value="UniProtKB-KW"/>
</dbReference>
<protein>
    <submittedName>
        <fullName evidence="7">Methyltransferase type 11</fullName>
    </submittedName>
</protein>
<evidence type="ECO:0000259" key="6">
    <source>
        <dbReference type="Pfam" id="PF06803"/>
    </source>
</evidence>
<accession>W0EDH4</accession>
<name>W0EDH4_9FIRM</name>
<evidence type="ECO:0000256" key="3">
    <source>
        <dbReference type="ARBA" id="ARBA00022989"/>
    </source>
</evidence>
<keyword evidence="4 5" id="KW-0472">Membrane</keyword>
<dbReference type="AlphaFoldDB" id="W0EDH4"/>
<proteinExistence type="predicted"/>
<sequence length="131" mass="14637">MKKFDESAAINMFSGYVSKGEDILKNPSKVEETIKKALEKAKESRGPLDEIWHDLQLMFGIAGDWVKGNYREVPVGSIAAIIGALLYFISPVDLIPDVIPGVGLIDDVFVLSIAIRQVRSDLRKYEQWKNA</sequence>
<keyword evidence="7" id="KW-0489">Methyltransferase</keyword>
<dbReference type="HOGENOM" id="CLU_110199_0_1_9"/>
<dbReference type="InterPro" id="IPR010652">
    <property type="entry name" value="DUF1232"/>
</dbReference>
<gene>
    <name evidence="7" type="ORF">DESME_09410</name>
</gene>
<dbReference type="Pfam" id="PF06803">
    <property type="entry name" value="DUF1232"/>
    <property type="match status" value="1"/>
</dbReference>
<dbReference type="Proteomes" id="UP000010847">
    <property type="component" value="Chromosome"/>
</dbReference>
<keyword evidence="7" id="KW-0808">Transferase</keyword>
<feature type="transmembrane region" description="Helical" evidence="5">
    <location>
        <begin position="73"/>
        <end position="92"/>
    </location>
</feature>
<keyword evidence="3 5" id="KW-1133">Transmembrane helix</keyword>
<dbReference type="RefSeq" id="WP_006718378.1">
    <property type="nucleotide sequence ID" value="NZ_CP007032.1"/>
</dbReference>
<evidence type="ECO:0000256" key="1">
    <source>
        <dbReference type="ARBA" id="ARBA00004127"/>
    </source>
</evidence>
<evidence type="ECO:0000256" key="2">
    <source>
        <dbReference type="ARBA" id="ARBA00022692"/>
    </source>
</evidence>
<dbReference type="KEGG" id="dmt:DESME_09410"/>